<reference evidence="8 9" key="1">
    <citation type="submission" date="2024-09" db="EMBL/GenBank/DDBJ databases">
        <authorList>
            <person name="Sun Q."/>
            <person name="Mori K."/>
        </authorList>
    </citation>
    <scope>NUCLEOTIDE SEQUENCE [LARGE SCALE GENOMIC DNA]</scope>
    <source>
        <strain evidence="8 9">JCM 3143</strain>
    </source>
</reference>
<dbReference type="PANTHER" id="PTHR30173:SF36">
    <property type="entry name" value="ECF RNA POLYMERASE SIGMA FACTOR SIGJ"/>
    <property type="match status" value="1"/>
</dbReference>
<sequence>MDATELEWHRGELTGYCYRMLGSGFEAEDAVQETFVRAWRTYDASRGPLRSWLFHLATNICLDMLRGPQRRARAMDLGPAAVPGAELGAPLPPERWIHPIPDSRVSPEDLAVARETVRLAFVAALQHLPPRQRAVLILRDVLRWSAAETAVLLSTTVTSVNSTLQRARAKLPAVEPADLEVDEELLSRYVSAFERYDVSALVSLLHEDATMSMPPFTWWLRGRESIRAVLLASDAPCAGARLLPTRANGSPALGQYMDGRAFALVVLDVAGGLITGVTTYLDPGLFPFFDLPMSFAHALRTEG</sequence>
<dbReference type="InterPro" id="IPR007627">
    <property type="entry name" value="RNA_pol_sigma70_r2"/>
</dbReference>
<evidence type="ECO:0000256" key="3">
    <source>
        <dbReference type="ARBA" id="ARBA00023015"/>
    </source>
</evidence>
<evidence type="ECO:0000256" key="5">
    <source>
        <dbReference type="ARBA" id="ARBA00023163"/>
    </source>
</evidence>
<keyword evidence="3" id="KW-0805">Transcription regulation</keyword>
<dbReference type="Pfam" id="PF08281">
    <property type="entry name" value="Sigma70_r4_2"/>
    <property type="match status" value="1"/>
</dbReference>
<organism evidence="8 9">
    <name type="scientific">Nonomuraea helvata</name>
    <dbReference type="NCBI Taxonomy" id="37484"/>
    <lineage>
        <taxon>Bacteria</taxon>
        <taxon>Bacillati</taxon>
        <taxon>Actinomycetota</taxon>
        <taxon>Actinomycetes</taxon>
        <taxon>Streptosporangiales</taxon>
        <taxon>Streptosporangiaceae</taxon>
        <taxon>Nonomuraea</taxon>
    </lineage>
</organism>
<dbReference type="Gene3D" id="1.10.10.10">
    <property type="entry name" value="Winged helix-like DNA-binding domain superfamily/Winged helix DNA-binding domain"/>
    <property type="match status" value="1"/>
</dbReference>
<comment type="caution">
    <text evidence="8">The sequence shown here is derived from an EMBL/GenBank/DDBJ whole genome shotgun (WGS) entry which is preliminary data.</text>
</comment>
<feature type="domain" description="RNA polymerase sigma factor 70 region 4 type 2" evidence="7">
    <location>
        <begin position="119"/>
        <end position="171"/>
    </location>
</feature>
<evidence type="ECO:0000313" key="9">
    <source>
        <dbReference type="Proteomes" id="UP001589532"/>
    </source>
</evidence>
<dbReference type="SUPFAM" id="SSF54427">
    <property type="entry name" value="NTF2-like"/>
    <property type="match status" value="1"/>
</dbReference>
<comment type="similarity">
    <text evidence="1">Belongs to the sigma-70 factor family. ECF subfamily.</text>
</comment>
<dbReference type="NCBIfam" id="TIGR02960">
    <property type="entry name" value="SigX5"/>
    <property type="match status" value="1"/>
</dbReference>
<keyword evidence="4" id="KW-0731">Sigma factor</keyword>
<dbReference type="InterPro" id="IPR013325">
    <property type="entry name" value="RNA_pol_sigma_r2"/>
</dbReference>
<keyword evidence="9" id="KW-1185">Reference proteome</keyword>
<dbReference type="Gene3D" id="3.10.450.50">
    <property type="match status" value="1"/>
</dbReference>
<dbReference type="NCBIfam" id="TIGR02937">
    <property type="entry name" value="sigma70-ECF"/>
    <property type="match status" value="1"/>
</dbReference>
<dbReference type="SUPFAM" id="SSF88659">
    <property type="entry name" value="Sigma3 and sigma4 domains of RNA polymerase sigma factors"/>
    <property type="match status" value="1"/>
</dbReference>
<dbReference type="Pfam" id="PF04542">
    <property type="entry name" value="Sigma70_r2"/>
    <property type="match status" value="1"/>
</dbReference>
<dbReference type="InterPro" id="IPR013249">
    <property type="entry name" value="RNA_pol_sigma70_r4_t2"/>
</dbReference>
<name>A0ABV5RTY0_9ACTN</name>
<protein>
    <submittedName>
        <fullName evidence="8">Sigma-70 family RNA polymerase sigma factor</fullName>
    </submittedName>
</protein>
<dbReference type="RefSeq" id="WP_344997209.1">
    <property type="nucleotide sequence ID" value="NZ_BAAAXV010000009.1"/>
</dbReference>
<feature type="domain" description="RNA polymerase sigma-70 region 2" evidence="6">
    <location>
        <begin position="9"/>
        <end position="70"/>
    </location>
</feature>
<comment type="subunit">
    <text evidence="2">Interacts transiently with the RNA polymerase catalytic core formed by RpoA, RpoB, RpoC and RpoZ (2 alpha, 1 beta, 1 beta' and 1 omega subunit) to form the RNA polymerase holoenzyme that can initiate transcription.</text>
</comment>
<dbReference type="SUPFAM" id="SSF88946">
    <property type="entry name" value="Sigma2 domain of RNA polymerase sigma factors"/>
    <property type="match status" value="1"/>
</dbReference>
<dbReference type="InterPro" id="IPR013324">
    <property type="entry name" value="RNA_pol_sigma_r3/r4-like"/>
</dbReference>
<proteinExistence type="inferred from homology"/>
<evidence type="ECO:0000259" key="7">
    <source>
        <dbReference type="Pfam" id="PF08281"/>
    </source>
</evidence>
<dbReference type="CDD" id="cd06171">
    <property type="entry name" value="Sigma70_r4"/>
    <property type="match status" value="1"/>
</dbReference>
<dbReference type="Proteomes" id="UP001589532">
    <property type="component" value="Unassembled WGS sequence"/>
</dbReference>
<evidence type="ECO:0000256" key="1">
    <source>
        <dbReference type="ARBA" id="ARBA00010641"/>
    </source>
</evidence>
<dbReference type="InterPro" id="IPR014284">
    <property type="entry name" value="RNA_pol_sigma-70_dom"/>
</dbReference>
<gene>
    <name evidence="8" type="ORF">ACFFSA_04320</name>
</gene>
<dbReference type="Gene3D" id="1.10.1740.10">
    <property type="match status" value="1"/>
</dbReference>
<dbReference type="InterPro" id="IPR052704">
    <property type="entry name" value="ECF_Sigma-70_Domain"/>
</dbReference>
<dbReference type="NCBIfam" id="NF006089">
    <property type="entry name" value="PRK08241.1"/>
    <property type="match status" value="1"/>
</dbReference>
<evidence type="ECO:0000313" key="8">
    <source>
        <dbReference type="EMBL" id="MFB9622298.1"/>
    </source>
</evidence>
<evidence type="ECO:0000256" key="4">
    <source>
        <dbReference type="ARBA" id="ARBA00023082"/>
    </source>
</evidence>
<evidence type="ECO:0000256" key="2">
    <source>
        <dbReference type="ARBA" id="ARBA00011344"/>
    </source>
</evidence>
<dbReference type="InterPro" id="IPR036388">
    <property type="entry name" value="WH-like_DNA-bd_sf"/>
</dbReference>
<dbReference type="InterPro" id="IPR032710">
    <property type="entry name" value="NTF2-like_dom_sf"/>
</dbReference>
<dbReference type="PANTHER" id="PTHR30173">
    <property type="entry name" value="SIGMA 19 FACTOR"/>
    <property type="match status" value="1"/>
</dbReference>
<accession>A0ABV5RTY0</accession>
<dbReference type="InterPro" id="IPR014305">
    <property type="entry name" value="RNA_pol_sigma-G_actinobac"/>
</dbReference>
<evidence type="ECO:0000259" key="6">
    <source>
        <dbReference type="Pfam" id="PF04542"/>
    </source>
</evidence>
<dbReference type="EMBL" id="JBHMBW010000003">
    <property type="protein sequence ID" value="MFB9622298.1"/>
    <property type="molecule type" value="Genomic_DNA"/>
</dbReference>
<keyword evidence="5" id="KW-0804">Transcription</keyword>